<evidence type="ECO:0000256" key="2">
    <source>
        <dbReference type="SAM" id="Phobius"/>
    </source>
</evidence>
<dbReference type="HOGENOM" id="CLU_044229_0_0_1"/>
<keyword evidence="2" id="KW-0812">Transmembrane</keyword>
<dbReference type="PANTHER" id="PTHR42069:SF1">
    <property type="entry name" value="MARVEL DOMAIN-CONTAINING PROTEIN"/>
    <property type="match status" value="1"/>
</dbReference>
<evidence type="ECO:0000256" key="1">
    <source>
        <dbReference type="SAM" id="MobiDB-lite"/>
    </source>
</evidence>
<feature type="region of interest" description="Disordered" evidence="1">
    <location>
        <begin position="1"/>
        <end position="147"/>
    </location>
</feature>
<accession>C5PBJ5</accession>
<keyword evidence="2" id="KW-0472">Membrane</keyword>
<feature type="compositionally biased region" description="Polar residues" evidence="1">
    <location>
        <begin position="423"/>
        <end position="435"/>
    </location>
</feature>
<sequence>MSNSHLGGDVSEDSFEPVSPIDIVQPKRKSVGFGPAKTIDIQDTHSSRGTPSPPSLNSPRTPRFTEATSVDSPVGSSSRSPFADPPTGGESSSEPNVSDLGFGYVADNRPSNHASGPGAGLRSNPPNSPLKSALKTPGTPGRLVNPLSPTFKEEQILEYHEKETEEENAKDIKVKTRVRIAKFLLRGVNFSCSLIILALLAHSFVIFNSTRNLASRNSFTPWAPNTNPWPQIVILVIASISLFLCVGVFIAYCRGGHRRAEKIGVYYTVFGACFFAFTIVMWVVAAAILQNSKQSGNDKDLWGWACKENLRSELYSDIVDYALVCRLQDWVLVCIVIEVVVDTITVAIYAVVFYRFWTKHKLRKSMYARDKARSDLYLANLRSQTAPNTPGYPLSPGSMHFPKATIDAYSAAENGEQCKPQFATQFTPTSNQPFQLQPPPIRVQAPTRESSPTDGEPPTSPGLVQIVNEHVGPAPGEKQYGSVPIPESYSSPINSPTFMPQSSTQQIQRGQENDEHKPGTAMTAEHAVQSRSQ</sequence>
<dbReference type="RefSeq" id="XP_003068124.1">
    <property type="nucleotide sequence ID" value="XM_003068078.1"/>
</dbReference>
<gene>
    <name evidence="3" type="ORF">CPC735_044230</name>
</gene>
<comment type="caution">
    <text evidence="3">The sequence shown here is derived from an EMBL/GenBank/DDBJ whole genome shotgun (WGS) entry which is preliminary data.</text>
</comment>
<feature type="transmembrane region" description="Helical" evidence="2">
    <location>
        <begin position="330"/>
        <end position="357"/>
    </location>
</feature>
<dbReference type="VEuPathDB" id="FungiDB:CPC735_044230"/>
<feature type="compositionally biased region" description="Polar residues" evidence="1">
    <location>
        <begin position="488"/>
        <end position="510"/>
    </location>
</feature>
<dbReference type="KEGG" id="cpw:9693607"/>
<dbReference type="EMBL" id="ACFW01000035">
    <property type="protein sequence ID" value="EER25979.1"/>
    <property type="molecule type" value="Genomic_DNA"/>
</dbReference>
<organism evidence="3 4">
    <name type="scientific">Coccidioides posadasii (strain C735)</name>
    <name type="common">Valley fever fungus</name>
    <dbReference type="NCBI Taxonomy" id="222929"/>
    <lineage>
        <taxon>Eukaryota</taxon>
        <taxon>Fungi</taxon>
        <taxon>Dikarya</taxon>
        <taxon>Ascomycota</taxon>
        <taxon>Pezizomycotina</taxon>
        <taxon>Eurotiomycetes</taxon>
        <taxon>Eurotiomycetidae</taxon>
        <taxon>Onygenales</taxon>
        <taxon>Onygenaceae</taxon>
        <taxon>Coccidioides</taxon>
    </lineage>
</organism>
<name>C5PBJ5_COCP7</name>
<dbReference type="AlphaFoldDB" id="C5PBJ5"/>
<keyword evidence="2" id="KW-1133">Transmembrane helix</keyword>
<evidence type="ECO:0008006" key="5">
    <source>
        <dbReference type="Google" id="ProtNLM"/>
    </source>
</evidence>
<feature type="transmembrane region" description="Helical" evidence="2">
    <location>
        <begin position="183"/>
        <end position="209"/>
    </location>
</feature>
<feature type="region of interest" description="Disordered" evidence="1">
    <location>
        <begin position="423"/>
        <end position="533"/>
    </location>
</feature>
<feature type="compositionally biased region" description="Low complexity" evidence="1">
    <location>
        <begin position="69"/>
        <end position="81"/>
    </location>
</feature>
<dbReference type="PANTHER" id="PTHR42069">
    <property type="entry name" value="HYPHAL ANASTAMOSIS-8 PROTEIN"/>
    <property type="match status" value="1"/>
</dbReference>
<feature type="transmembrane region" description="Helical" evidence="2">
    <location>
        <begin position="229"/>
        <end position="253"/>
    </location>
</feature>
<feature type="transmembrane region" description="Helical" evidence="2">
    <location>
        <begin position="265"/>
        <end position="289"/>
    </location>
</feature>
<evidence type="ECO:0000313" key="3">
    <source>
        <dbReference type="EMBL" id="EER25979.1"/>
    </source>
</evidence>
<reference evidence="3 4" key="1">
    <citation type="journal article" date="2009" name="Genome Res.">
        <title>Comparative genomic analyses of the human fungal pathogens Coccidioides and their relatives.</title>
        <authorList>
            <person name="Sharpton T.J."/>
            <person name="Stajich J.E."/>
            <person name="Rounsley S.D."/>
            <person name="Gardner M.J."/>
            <person name="Wortman J.R."/>
            <person name="Jordar V.S."/>
            <person name="Maiti R."/>
            <person name="Kodira C.D."/>
            <person name="Neafsey D.E."/>
            <person name="Zeng Q."/>
            <person name="Hung C.-Y."/>
            <person name="McMahan C."/>
            <person name="Muszewska A."/>
            <person name="Grynberg M."/>
            <person name="Mandel M.A."/>
            <person name="Kellner E.M."/>
            <person name="Barker B.M."/>
            <person name="Galgiani J.N."/>
            <person name="Orbach M.J."/>
            <person name="Kirkland T.N."/>
            <person name="Cole G.T."/>
            <person name="Henn M.R."/>
            <person name="Birren B.W."/>
            <person name="Taylor J.W."/>
        </authorList>
    </citation>
    <scope>NUCLEOTIDE SEQUENCE [LARGE SCALE GENOMIC DNA]</scope>
    <source>
        <strain evidence="4">C735</strain>
    </source>
</reference>
<dbReference type="Proteomes" id="UP000009084">
    <property type="component" value="Unassembled WGS sequence"/>
</dbReference>
<evidence type="ECO:0000313" key="4">
    <source>
        <dbReference type="Proteomes" id="UP000009084"/>
    </source>
</evidence>
<protein>
    <recommendedName>
        <fullName evidence="5">Hyphal anastamosis-8 protein</fullName>
    </recommendedName>
</protein>
<dbReference type="OrthoDB" id="5420724at2759"/>
<proteinExistence type="predicted"/>